<evidence type="ECO:0000313" key="1">
    <source>
        <dbReference type="EMBL" id="MBF9223777.1"/>
    </source>
</evidence>
<name>A0ABS0IA43_9BACT</name>
<dbReference type="Proteomes" id="UP000618931">
    <property type="component" value="Unassembled WGS sequence"/>
</dbReference>
<dbReference type="EMBL" id="JADQDM010000018">
    <property type="protein sequence ID" value="MBF9223777.1"/>
    <property type="molecule type" value="Genomic_DNA"/>
</dbReference>
<proteinExistence type="predicted"/>
<dbReference type="RefSeq" id="WP_196295201.1">
    <property type="nucleotide sequence ID" value="NZ_JADQDM010000018.1"/>
</dbReference>
<reference evidence="1 2" key="1">
    <citation type="submission" date="2020-11" db="EMBL/GenBank/DDBJ databases">
        <authorList>
            <person name="Kim M.K."/>
        </authorList>
    </citation>
    <scope>NUCLEOTIDE SEQUENCE [LARGE SCALE GENOMIC DNA]</scope>
    <source>
        <strain evidence="1 2">BT662</strain>
    </source>
</reference>
<sequence>MGYLLHEVVHTPRPGVLVWAGQAGFDEAAALTWQVLGAAERQQLRLSLGFLPGYQRAPTDSLTLVAVPDSLLQRWRSVSRVVEVTAAYTTLDEAEAWLAGLPQQSPNLSLLLMELKADLLSISDLDALQRVAPTATALATASLRDVIALATLLRQYPSTQPAYRQRVLARLRQIVATSPPQEVQRLGSVQEEMLNSADLRQLADTVHKRFVELADQVSSAELLPALMSWHDAPDRAWWQQSVRATLTDIFAAGSTAAARLVFDLWQQAAEVNTSYLKLLPSTAHTEALLLRELPAQMPAMAWQNGLQLARSRRWLRLHMSCLLALYPLPKALTKQLALDTEPAHMAALEVAAKQAVATDFVAAAVALDEKRLTTLAGNLCAQKPQLLKKLAVEQPGWQSVWLAAAQISGNVWANIAAPASKVAQLLDLLLAGQPVLTDLLALIGQSHYADLRAYPARRSAWAVLPTAVRSLFLEETAWSLLVHEQPEEANSLLEPEVIQSFTSPSFTARALAHLSLTAGRAVRYVSRFSAPESTLLSYLNAHRSQFDKRSAQELGQLIERNGWKQAAQALLTQAQTEPSRYAALAYCFDQLGWLDRLKLRIQNPHILTAKTTKQASTDWWKAVWEEASNLYSGGPTHQHLWESIGRKNYELSLARTGGEQWQQALNILRTRREYKQTAKLLRLMQEQHSWNNNLQFLANHPIYE</sequence>
<evidence type="ECO:0000313" key="2">
    <source>
        <dbReference type="Proteomes" id="UP000618931"/>
    </source>
</evidence>
<comment type="caution">
    <text evidence="1">The sequence shown here is derived from an EMBL/GenBank/DDBJ whole genome shotgun (WGS) entry which is preliminary data.</text>
</comment>
<gene>
    <name evidence="1" type="ORF">I2H31_21930</name>
</gene>
<protein>
    <submittedName>
        <fullName evidence="1">Uncharacterized protein</fullName>
    </submittedName>
</protein>
<accession>A0ABS0IA43</accession>
<keyword evidence="2" id="KW-1185">Reference proteome</keyword>
<organism evidence="1 2">
    <name type="scientific">Hymenobacter ruricola</name>
    <dbReference type="NCBI Taxonomy" id="2791023"/>
    <lineage>
        <taxon>Bacteria</taxon>
        <taxon>Pseudomonadati</taxon>
        <taxon>Bacteroidota</taxon>
        <taxon>Cytophagia</taxon>
        <taxon>Cytophagales</taxon>
        <taxon>Hymenobacteraceae</taxon>
        <taxon>Hymenobacter</taxon>
    </lineage>
</organism>